<dbReference type="CDD" id="cd01201">
    <property type="entry name" value="PH_BEACH"/>
    <property type="match status" value="1"/>
</dbReference>
<dbReference type="InterPro" id="IPR016024">
    <property type="entry name" value="ARM-type_fold"/>
</dbReference>
<evidence type="ECO:0000259" key="5">
    <source>
        <dbReference type="PROSITE" id="PS50197"/>
    </source>
</evidence>
<feature type="domain" description="BEACH-type PH" evidence="6">
    <location>
        <begin position="2772"/>
        <end position="2938"/>
    </location>
</feature>
<dbReference type="InterPro" id="IPR011993">
    <property type="entry name" value="PH-like_dom_sf"/>
</dbReference>
<feature type="compositionally biased region" description="Basic and acidic residues" evidence="4">
    <location>
        <begin position="2744"/>
        <end position="2755"/>
    </location>
</feature>
<dbReference type="KEGG" id="sind:105165314"/>
<dbReference type="RefSeq" id="XP_011082587.1">
    <property type="nucleotide sequence ID" value="XM_011084285.2"/>
</dbReference>
<dbReference type="GeneID" id="105165314"/>
<feature type="repeat" description="WD" evidence="3">
    <location>
        <begin position="3386"/>
        <end position="3421"/>
    </location>
</feature>
<dbReference type="Pfam" id="PF00400">
    <property type="entry name" value="WD40"/>
    <property type="match status" value="3"/>
</dbReference>
<dbReference type="InterPro" id="IPR019775">
    <property type="entry name" value="WD40_repeat_CS"/>
</dbReference>
<dbReference type="PROSITE" id="PS50082">
    <property type="entry name" value="WD_REPEATS_2"/>
    <property type="match status" value="3"/>
</dbReference>
<dbReference type="InterPro" id="IPR001680">
    <property type="entry name" value="WD40_rpt"/>
</dbReference>
<dbReference type="PROSITE" id="PS50294">
    <property type="entry name" value="WD_REPEATS_REGION"/>
    <property type="match status" value="1"/>
</dbReference>
<sequence length="3592" mass="401045">MKWVTLFKVFKDKVGLSQIPSSASTSPSLPFEESSSNSNNASPPRQDFSLLLSREKTELELDFKRCWEEFGSSSTEKEKEKALHWTVEYFCRLGKQHSDVAQLITMLVEAHIFSFVVGRAFVTDIDKLKLSSKTRSLEAEKVLTFFSETTKDGIRPGANLLQAVEILVSGLVDKQSFLDSGILCCLIHVLNALLAPDGGSQRQQLINNEEQLSSNENHDVETRPVRRHEVEGSVVHIMKALAGHPSAAQSLVDDNSLQLLFQMVANGSSVVFSQYKEGLVPLHAIQLHRHAMQILRLLLVNDNGSTAKYIRKHQLIRVLLMAVKDFNPDCGDPAYTVGIVDLLLESVELSYRPDAGGIRLREDIHNAHGYQFLVQFALTLSKSQGGQTFYSKSLLENDSTKDSSHAVEEAEKKSLGEYGGIYSPLSLFPALSRLLDVIISFAQTGPSCAPASSGLKSSKSSHPKSNAHGRSRSSFSDRMAEEILEKDNEKVKDLEAVQMLMDILIKAESTELQAEVLNRLLKIFSSHPENYKLCQQLRTVPLLILNMAGFPSSLQEIILKILEYAVSVVNIIPEQELLSLCCLLPQSITSGLKHTILSFFLKLLSFDQEYKKILREVGVLELLLEDLKQHTFLHEPEQLTSDHGQLEIKTSSSSFKRHFLCKDSILSSPTLLEPACGKFLIFEVEDTAAVAWDCLLSLLKKSDANQAAFRSFNGVIILLPFLASDVHRPGVLRVLSCLIIEDVKQAHPEELGALVEVLKNGMVTSALGSQYILQHDAECDTFGAVWRILRVNDSAQRVFGEATGFSLLLTMLQSFQSDDGDPKKQPSITVCINVFTYMLRVMTAGVFDNAVNRSKLQTILSSHTFYDLLSESRLICVEYECQVIQLLLELALEVVTPPFTMSEHENESAGFLLITLSGSFVTYKKRVYNAAAVRVLLRSLLLFTPNVQLELLNFIEKLACANSLNKENLTSIGCVELLLEIIHPLMSSSSSLVSHALKIVEVLGAYRLSVSELRSLVRYIMHMRLANSARCVVQMMERLIVSEDTGSGDVSLAPFVELDMSKLGHASIQVPLGQRSWPPAAGYSFVCWFQYQNLLKPQARETEAPKAGSPKRHSLISGQLGSQVLRIFSVGSVDNESTFYTELCLHDDGVLTLATSNSSSLTFAGLEMEEGRWHHLAVVHSKPNALAGLFQASFAYVYLNGKLRHTGKLGYSPSPAGKSVQVTIGTPVACARVSDLSWKLRSCFLFEEVLPPGSICFMYILGRGYRGLFQDTNLLQFVSNQACGGGSMAILDSLDIDLPSPSNTQKPDTAGKQGIFKVDGSGFVWDSYKLGNLSLQLWGKKLILALDGTSTDTIRASGTVSMLNLVDPLSATASSIWGIPRFGRLLGDIYICKQCVISDMIRPMGGMAVVLALIEAAETRDMLHMSLTLLACALHQNPQNVRDMQKYRGYHLLALFLHRRMSLFDMQSLEIFFQIAACEATFSEPRKIGSMKSTLSPTTINEASFDDLNLSKLPDEFSSVGSQGDIDDFSATKDSFSHISELETADMPTETSNCIVLSNAHMVEHVLLDWTLWVTAPVPVQISLLGFLEHLVSMHWYRNHNLTILRKINLVQHLLVTLQRGDVEVPVLEKVVMLLGVILEDGFLPSELELLVRFVIMTFDPPQPTSRNHFTRELMGKHVIVRNMLLEMLIDLQVTIPSEELLEQWLKIVSSKLITYFLDEALHPTSMRWIMTLVGVCLSFSPTFALKFRSSGGYQGLVRVLPSFYDSPDIYYILFCLIFGKPVYPRLPEVRMLDFHALMPSDGRCGELKFVELLDSVIAMAKSTFDRLCTHLMIAHQTGNISQVGASIMADLVDGHVDMGELQGEALMHKTYAARLMGGEASAPAAATSVLRFMVDLAKTCPPFSAVCRRAEFLESCIDLYFSCVRAAHAVRMTKELTVKTEEKILNDADDTSSSQNTFSSFPQEHEQSAKSSVSVGSFVQGHVSASSEDNPIITDNMASEKPEIGNCVNQHELDQLMKENVQAVASVDSEAVDQVSTATSGSNDFNFRDTRSTLDYFQKSASHSSLSFTMSESPVLTERSSSRIQRTPSSSPVLALTSWLGGPTRSDSKAQSSSTPSVDSFVSVQDIDSPSEFKPATQSQYASNTLFTISPSLILEVDGSGYGGGPCSAGATAVLDFLAEVLSDFVTEQIKAASVLETVLESVPMHADAESVLVFQGLCLTRLMNFVERRLLRDDEENEKRLEKSRWSLNLDALSWMIVDRVYMGAFPQPAGVLKTLEFLLSMLQLANKDGRIEETIPAGKGLLSLGRGNRQLDTYIHALFKNTNRIILFCFLPSFLSTIGEDDLLTRLCLQNEPKKKLSLHSSQEDGGVEILTVLQLLVANRRIIFCPSNRDTDLNCCLCVNLISLLYDHRKHVQNAAIDILKYLLVHRRAAVEEFLVSKVNQGPSVDVLHGGFDKLLTGNLSGFFEWLHSSESIVNKVLEKGAAVMWAQYIAGSTKFPGVRIKGMDSRRKREMGRRSRDTSKLEQRHWEQVNERRGALELVRDAMATELRVIRQDKYGWVVHAESEWQTHLQQLTHERGIFPINKSSMNEEELEWQLCPIEGPYRMRKKLERCRTKIDTIQNILNGKFEIGEREFGNTDNEHHAFDAESDSFLNLSTHKPKNETFHAELYNEPSFKESEDARDVASPGVGWNDDRESSINEASMHSAAEFGERSSDASAQRADTSRGKPDLGSSKLSSSVKNDEVRVAEDKSDKELNDNGEYLIRPYLEPLERIKCRYNCERVVGLDKHDGIFLIGELSLYIIENFYIDESGCICEKESEDELSIIDQALGVKKDFSCNMDSDSKSISSWGATVKAYSGGRAWAYNGGAWGKEKVCTAGNAPHPWRNWKLDSVHELLKRDYQLRPVAIEIFSMDGCNDLLVFHKKEREEVFKNLVAMNLPRNSILDATITGSTKQESNEGRLFKVAANSFSKRWQNGEISNFQYIMHLNTLAGRGYSDLTQYPVFPWVLADYESENLDLLDPKTFRNFEKPMGCQTSDREEEFRKRYESWDDPEIPKFHYGSHYSSAGIVLFYLLRLPPFSVENQKLQGGQFDHADRLFNSVRETWWSAAGKGNTSDVKELIPEFFYMPEFLENKFNLDFGEKQSGEKVGDVFLPPWAKGSAREFIRKHREALESDYVSEHLHHWIDLIFGYKQRGKAAEEAVNVFYYYTYEGSVDIDSVADPIMKASVLAQINHFGQTPKQLFMKPHAKRRTDRKVPPHPLKHAMLLVPHEIRKSSSSISQIVTVTDKVLIAGTNILLKPRTFTKCVAWGFPDRSLRFMSYNHDRLLSTHEDLHHGNQIQCVSASHDGQLLVTGADDGLLCAWRIGQSGPFALRHLQLEKALCGHTGKITCLRVSQPYMMIVSGSDDCTVIIWDLSSLVFIRQLPEFPSPVSAIYVNELNGEIVTAAGVLLAIWSINGDCLAVNNATQLPSDFILSLTGSTFSDWLETNWYVSGHQSGDIKVWKMVHSSSEESAQIKETVNPTGGLGLGGKVPEYRLILHKVLKFHKFPVTALRLSNDLKQLLSGDSDGHLVSWTLRDESLRASMKHR</sequence>
<dbReference type="Proteomes" id="UP000504604">
    <property type="component" value="Linkage group LG6"/>
</dbReference>
<feature type="compositionally biased region" description="Low complexity" evidence="4">
    <location>
        <begin position="18"/>
        <end position="44"/>
    </location>
</feature>
<feature type="compositionally biased region" description="Basic and acidic residues" evidence="4">
    <location>
        <begin position="2677"/>
        <end position="2686"/>
    </location>
</feature>
<dbReference type="InterPro" id="IPR013320">
    <property type="entry name" value="ConA-like_dom_sf"/>
</dbReference>
<feature type="region of interest" description="Disordered" evidence="4">
    <location>
        <begin position="2675"/>
        <end position="2755"/>
    </location>
</feature>
<name>A0A6I9TNB4_SESIN</name>
<evidence type="ECO:0000256" key="2">
    <source>
        <dbReference type="ARBA" id="ARBA00022737"/>
    </source>
</evidence>
<evidence type="ECO:0000256" key="1">
    <source>
        <dbReference type="ARBA" id="ARBA00022574"/>
    </source>
</evidence>
<evidence type="ECO:0000259" key="6">
    <source>
        <dbReference type="PROSITE" id="PS51783"/>
    </source>
</evidence>
<evidence type="ECO:0000256" key="4">
    <source>
        <dbReference type="SAM" id="MobiDB-lite"/>
    </source>
</evidence>
<gene>
    <name evidence="8" type="primary">LOC105165314</name>
</gene>
<dbReference type="InterPro" id="IPR036322">
    <property type="entry name" value="WD40_repeat_dom_sf"/>
</dbReference>
<evidence type="ECO:0000256" key="3">
    <source>
        <dbReference type="PROSITE-ProRule" id="PRU00221"/>
    </source>
</evidence>
<dbReference type="FunFam" id="1.10.1540.10:FF:000002">
    <property type="entry name" value="WD repeat and FYVE domain containing 3"/>
    <property type="match status" value="1"/>
</dbReference>
<dbReference type="Pfam" id="PF02138">
    <property type="entry name" value="Beach"/>
    <property type="match status" value="1"/>
</dbReference>
<dbReference type="InterPro" id="IPR015943">
    <property type="entry name" value="WD40/YVTN_repeat-like_dom_sf"/>
</dbReference>
<protein>
    <submittedName>
        <fullName evidence="8">Protein SPIRRIG-like isoform X1</fullName>
    </submittedName>
</protein>
<accession>A0A6I9TNB4</accession>
<organism evidence="7 8">
    <name type="scientific">Sesamum indicum</name>
    <name type="common">Oriental sesame</name>
    <name type="synonym">Sesamum orientale</name>
    <dbReference type="NCBI Taxonomy" id="4182"/>
    <lineage>
        <taxon>Eukaryota</taxon>
        <taxon>Viridiplantae</taxon>
        <taxon>Streptophyta</taxon>
        <taxon>Embryophyta</taxon>
        <taxon>Tracheophyta</taxon>
        <taxon>Spermatophyta</taxon>
        <taxon>Magnoliopsida</taxon>
        <taxon>eudicotyledons</taxon>
        <taxon>Gunneridae</taxon>
        <taxon>Pentapetalae</taxon>
        <taxon>asterids</taxon>
        <taxon>lamiids</taxon>
        <taxon>Lamiales</taxon>
        <taxon>Pedaliaceae</taxon>
        <taxon>Sesamum</taxon>
    </lineage>
</organism>
<dbReference type="SUPFAM" id="SSF81837">
    <property type="entry name" value="BEACH domain"/>
    <property type="match status" value="1"/>
</dbReference>
<dbReference type="PANTHER" id="PTHR46108">
    <property type="entry name" value="BLUE CHEESE"/>
    <property type="match status" value="1"/>
</dbReference>
<dbReference type="SUPFAM" id="SSF50729">
    <property type="entry name" value="PH domain-like"/>
    <property type="match status" value="1"/>
</dbReference>
<dbReference type="FunCoup" id="A0A6I9TNB4">
    <property type="interactions" value="2168"/>
</dbReference>
<feature type="repeat" description="WD" evidence="3">
    <location>
        <begin position="3547"/>
        <end position="3588"/>
    </location>
</feature>
<feature type="region of interest" description="Disordered" evidence="4">
    <location>
        <begin position="1948"/>
        <end position="1967"/>
    </location>
</feature>
<dbReference type="PANTHER" id="PTHR46108:SF4">
    <property type="entry name" value="BLUE CHEESE"/>
    <property type="match status" value="1"/>
</dbReference>
<feature type="compositionally biased region" description="Polar residues" evidence="4">
    <location>
        <begin position="1952"/>
        <end position="1963"/>
    </location>
</feature>
<dbReference type="InterPro" id="IPR036372">
    <property type="entry name" value="BEACH_dom_sf"/>
</dbReference>
<dbReference type="Gene3D" id="2.30.29.30">
    <property type="entry name" value="Pleckstrin-homology domain (PH domain)/Phosphotyrosine-binding domain (PTB)"/>
    <property type="match status" value="1"/>
</dbReference>
<proteinExistence type="predicted"/>
<keyword evidence="1 3" id="KW-0853">WD repeat</keyword>
<evidence type="ECO:0000313" key="8">
    <source>
        <dbReference type="RefSeq" id="XP_011082587.1"/>
    </source>
</evidence>
<dbReference type="InterPro" id="IPR011989">
    <property type="entry name" value="ARM-like"/>
</dbReference>
<dbReference type="Gene3D" id="1.10.1540.10">
    <property type="entry name" value="BEACH domain"/>
    <property type="match status" value="1"/>
</dbReference>
<dbReference type="Gene3D" id="2.130.10.10">
    <property type="entry name" value="YVTN repeat-like/Quinoprotein amine dehydrogenase"/>
    <property type="match status" value="1"/>
</dbReference>
<feature type="region of interest" description="Disordered" evidence="4">
    <location>
        <begin position="18"/>
        <end position="45"/>
    </location>
</feature>
<keyword evidence="7" id="KW-1185">Reference proteome</keyword>
<dbReference type="PROSITE" id="PS50197">
    <property type="entry name" value="BEACH"/>
    <property type="match status" value="1"/>
</dbReference>
<dbReference type="SMART" id="SM00320">
    <property type="entry name" value="WD40"/>
    <property type="match status" value="4"/>
</dbReference>
<dbReference type="PROSITE" id="PS00678">
    <property type="entry name" value="WD_REPEATS_1"/>
    <property type="match status" value="1"/>
</dbReference>
<dbReference type="InterPro" id="IPR000409">
    <property type="entry name" value="BEACH_dom"/>
</dbReference>
<dbReference type="SUPFAM" id="SSF49899">
    <property type="entry name" value="Concanavalin A-like lectins/glucanases"/>
    <property type="match status" value="1"/>
</dbReference>
<keyword evidence="2" id="KW-0677">Repeat</keyword>
<dbReference type="InterPro" id="IPR051944">
    <property type="entry name" value="BEACH_domain_protein"/>
</dbReference>
<dbReference type="Gene3D" id="1.25.10.10">
    <property type="entry name" value="Leucine-rich Repeat Variant"/>
    <property type="match status" value="1"/>
</dbReference>
<dbReference type="SUPFAM" id="SSF50978">
    <property type="entry name" value="WD40 repeat-like"/>
    <property type="match status" value="1"/>
</dbReference>
<dbReference type="PROSITE" id="PS51783">
    <property type="entry name" value="PH_BEACH"/>
    <property type="match status" value="1"/>
</dbReference>
<feature type="compositionally biased region" description="Basic residues" evidence="4">
    <location>
        <begin position="459"/>
        <end position="471"/>
    </location>
</feature>
<feature type="repeat" description="WD" evidence="3">
    <location>
        <begin position="3336"/>
        <end position="3369"/>
    </location>
</feature>
<dbReference type="Gene3D" id="2.60.120.200">
    <property type="match status" value="1"/>
</dbReference>
<dbReference type="OrthoDB" id="26681at2759"/>
<evidence type="ECO:0000313" key="7">
    <source>
        <dbReference type="Proteomes" id="UP000504604"/>
    </source>
</evidence>
<dbReference type="CDD" id="cd06071">
    <property type="entry name" value="Beach"/>
    <property type="match status" value="1"/>
</dbReference>
<reference evidence="8" key="1">
    <citation type="submission" date="2025-08" db="UniProtKB">
        <authorList>
            <consortium name="RefSeq"/>
        </authorList>
    </citation>
    <scope>IDENTIFICATION</scope>
</reference>
<dbReference type="InParanoid" id="A0A6I9TNB4"/>
<dbReference type="InterPro" id="IPR023362">
    <property type="entry name" value="PH-BEACH_dom"/>
</dbReference>
<feature type="region of interest" description="Disordered" evidence="4">
    <location>
        <begin position="2079"/>
        <end position="2118"/>
    </location>
</feature>
<dbReference type="Pfam" id="PF14844">
    <property type="entry name" value="PH_BEACH"/>
    <property type="match status" value="1"/>
</dbReference>
<feature type="region of interest" description="Disordered" evidence="4">
    <location>
        <begin position="451"/>
        <end position="475"/>
    </location>
</feature>
<dbReference type="SUPFAM" id="SSF48371">
    <property type="entry name" value="ARM repeat"/>
    <property type="match status" value="1"/>
</dbReference>
<feature type="compositionally biased region" description="Low complexity" evidence="4">
    <location>
        <begin position="2083"/>
        <end position="2092"/>
    </location>
</feature>
<dbReference type="SMART" id="SM01026">
    <property type="entry name" value="Beach"/>
    <property type="match status" value="1"/>
</dbReference>
<feature type="domain" description="BEACH" evidence="5">
    <location>
        <begin position="2962"/>
        <end position="3254"/>
    </location>
</feature>